<organism evidence="2 3">
    <name type="scientific">Jaminaea rosea</name>
    <dbReference type="NCBI Taxonomy" id="1569628"/>
    <lineage>
        <taxon>Eukaryota</taxon>
        <taxon>Fungi</taxon>
        <taxon>Dikarya</taxon>
        <taxon>Basidiomycota</taxon>
        <taxon>Ustilaginomycotina</taxon>
        <taxon>Exobasidiomycetes</taxon>
        <taxon>Microstromatales</taxon>
        <taxon>Microstromatales incertae sedis</taxon>
        <taxon>Jaminaea</taxon>
    </lineage>
</organism>
<name>A0A316UPP2_9BASI</name>
<evidence type="ECO:0000313" key="3">
    <source>
        <dbReference type="Proteomes" id="UP000245884"/>
    </source>
</evidence>
<sequence>MSCTGPHTTVRGVQYCILLPQIPLSSSGSDMVLAQVRRWLEDTSSVACLSPPDTQQLCWDVENFTVSLNCDPLYVTFAPPKGWPAPGETDFFQLMLHRQHMAQVFGPDYKETLREHLKATQSSKGEANDTVAKPAPGKAGTAAELPKMESQNKEERRQILIAPADARADQSGDVEMVDDNYKGTSVLKLLIDGSLVLGNKYLIDALKDPDLKYSTSHSADNALEAIQQGYKIVVEWQEPQEDGGEDIPSDTEWLRIIPRTKPEDTVYFVTEDGHLSSSSSGDRSEVRDEYNTIDRPAVLFESERRELQAAITGEGWPCKVEQNKVVVELLGQTLHLSQQNIQPQPIVDAAAGRIKVRRLKGRASDGAACQPMSCSSEASWVLHRYELVIELEGNAEQLRLYMPFAIQVDTEWERLLSPFAEALTVDLLHKEDGRLVYYKQRDSGTQAELLRGIHVRIREGGARCPLTTTEDGYWQFVLPGGQDKSIGGITEPHGFKSHDPMAAFTGLRIKGPPEKMIEPHDVLLTGNDSADEVAFWGGGISFDLVRRGKAQPNFDVRVC</sequence>
<evidence type="ECO:0000256" key="1">
    <source>
        <dbReference type="SAM" id="MobiDB-lite"/>
    </source>
</evidence>
<dbReference type="RefSeq" id="XP_025360455.1">
    <property type="nucleotide sequence ID" value="XM_025509344.1"/>
</dbReference>
<reference evidence="2 3" key="1">
    <citation type="journal article" date="2018" name="Mol. Biol. Evol.">
        <title>Broad Genomic Sampling Reveals a Smut Pathogenic Ancestry of the Fungal Clade Ustilaginomycotina.</title>
        <authorList>
            <person name="Kijpornyongpan T."/>
            <person name="Mondo S.J."/>
            <person name="Barry K."/>
            <person name="Sandor L."/>
            <person name="Lee J."/>
            <person name="Lipzen A."/>
            <person name="Pangilinan J."/>
            <person name="LaButti K."/>
            <person name="Hainaut M."/>
            <person name="Henrissat B."/>
            <person name="Grigoriev I.V."/>
            <person name="Spatafora J.W."/>
            <person name="Aime M.C."/>
        </authorList>
    </citation>
    <scope>NUCLEOTIDE SEQUENCE [LARGE SCALE GENOMIC DNA]</scope>
    <source>
        <strain evidence="2 3">MCA 5214</strain>
    </source>
</reference>
<keyword evidence="3" id="KW-1185">Reference proteome</keyword>
<accession>A0A316UPP2</accession>
<proteinExistence type="predicted"/>
<feature type="compositionally biased region" description="Low complexity" evidence="1">
    <location>
        <begin position="132"/>
        <end position="143"/>
    </location>
</feature>
<protein>
    <submittedName>
        <fullName evidence="2">Uncharacterized protein</fullName>
    </submittedName>
</protein>
<feature type="region of interest" description="Disordered" evidence="1">
    <location>
        <begin position="119"/>
        <end position="152"/>
    </location>
</feature>
<dbReference type="EMBL" id="KZ819674">
    <property type="protein sequence ID" value="PWN25843.1"/>
    <property type="molecule type" value="Genomic_DNA"/>
</dbReference>
<dbReference type="GeneID" id="37031167"/>
<dbReference type="Proteomes" id="UP000245884">
    <property type="component" value="Unassembled WGS sequence"/>
</dbReference>
<dbReference type="AlphaFoldDB" id="A0A316UPP2"/>
<evidence type="ECO:0000313" key="2">
    <source>
        <dbReference type="EMBL" id="PWN25843.1"/>
    </source>
</evidence>
<gene>
    <name evidence="2" type="ORF">BDZ90DRAFT_281236</name>
</gene>